<dbReference type="GO" id="GO:0000160">
    <property type="term" value="P:phosphorelay signal transduction system"/>
    <property type="evidence" value="ECO:0007669"/>
    <property type="project" value="InterPro"/>
</dbReference>
<dbReference type="Gene3D" id="3.30.70.270">
    <property type="match status" value="2"/>
</dbReference>
<dbReference type="GO" id="GO:0052621">
    <property type="term" value="F:diguanylate cyclase activity"/>
    <property type="evidence" value="ECO:0007669"/>
    <property type="project" value="TreeGrafter"/>
</dbReference>
<dbReference type="PROSITE" id="PS50110">
    <property type="entry name" value="RESPONSE_REGULATORY"/>
    <property type="match status" value="1"/>
</dbReference>
<sequence>MTSQARILVADDDPTLCLLMSETLQDAGYEVAVAYDGDQLVRMAQDDPPDLLLIDLMMPLMDGFEAIRQLRNDTRTSHLPVIILTARSASSEVVIGFESGADDYIVKPYDIDVLLARIRSQLRRAAKLPVRNPLTGLPGNVLLEAELERQISHRTAFALLYIDLDNFKAFNDAYGFARGDRAIHMLADVLSSIAPRDAFLGHIGGDDFAIVYYGEETEELCQRIIAAFDAQVRTLYDEADLQRGFLRGVDRHGMVRQFGLLSLSISVVSTQEREFNSVDAISKVAADVKKAAKSISGSSYVFDRRITSQAPAQERRGNVRPAALLICADDTQRAAITTSLRHQGYRPLIADRVVRAHDLLAHTPDPVLLIADTSDEDVWQLWRNFVLPIPLIAIVADQPAARVALEAGAKVALIATAKVEDFSDQLLLNIPLAKAMSEEAQQTPGMLQMQQAYHLDLLREASEDHLTLLPNRAYAERRLAEFVEQVHSSGRLLNAMMGDLDHFAQLNHRFGPLMADEVIRIVADLLRSATRPADVLARYGGDRFLMLMPDNTLAESIARAEQMRLAVAHYSWHTLHPQLHLTISLGLAAASNQNADEVVATADAYLRKAKIHGRDRVMGGA</sequence>
<dbReference type="Proteomes" id="UP000280307">
    <property type="component" value="Unassembled WGS sequence"/>
</dbReference>
<dbReference type="Pfam" id="PF00072">
    <property type="entry name" value="Response_reg"/>
    <property type="match status" value="1"/>
</dbReference>
<evidence type="ECO:0000313" key="5">
    <source>
        <dbReference type="Proteomes" id="UP000280307"/>
    </source>
</evidence>
<accession>A0A426TV57</accession>
<comment type="caution">
    <text evidence="4">The sequence shown here is derived from an EMBL/GenBank/DDBJ whole genome shotgun (WGS) entry which is preliminary data.</text>
</comment>
<name>A0A426TV57_9CHLR</name>
<dbReference type="GO" id="GO:0005886">
    <property type="term" value="C:plasma membrane"/>
    <property type="evidence" value="ECO:0007669"/>
    <property type="project" value="TreeGrafter"/>
</dbReference>
<dbReference type="SMART" id="SM00448">
    <property type="entry name" value="REC"/>
    <property type="match status" value="1"/>
</dbReference>
<protein>
    <submittedName>
        <fullName evidence="4">Diguanylate cyclase</fullName>
    </submittedName>
</protein>
<dbReference type="PANTHER" id="PTHR45138">
    <property type="entry name" value="REGULATORY COMPONENTS OF SENSORY TRANSDUCTION SYSTEM"/>
    <property type="match status" value="1"/>
</dbReference>
<dbReference type="SUPFAM" id="SSF55073">
    <property type="entry name" value="Nucleotide cyclase"/>
    <property type="match status" value="2"/>
</dbReference>
<dbReference type="GO" id="GO:1902201">
    <property type="term" value="P:negative regulation of bacterial-type flagellum-dependent cell motility"/>
    <property type="evidence" value="ECO:0007669"/>
    <property type="project" value="TreeGrafter"/>
</dbReference>
<feature type="modified residue" description="4-aspartylphosphate" evidence="1">
    <location>
        <position position="55"/>
    </location>
</feature>
<dbReference type="PROSITE" id="PS50887">
    <property type="entry name" value="GGDEF"/>
    <property type="match status" value="2"/>
</dbReference>
<dbReference type="InterPro" id="IPR001789">
    <property type="entry name" value="Sig_transdc_resp-reg_receiver"/>
</dbReference>
<dbReference type="EMBL" id="RSAS01000647">
    <property type="protein sequence ID" value="RRR69308.1"/>
    <property type="molecule type" value="Genomic_DNA"/>
</dbReference>
<dbReference type="InterPro" id="IPR043128">
    <property type="entry name" value="Rev_trsase/Diguanyl_cyclase"/>
</dbReference>
<organism evidence="4 5">
    <name type="scientific">Candidatus Viridilinea halotolerans</name>
    <dbReference type="NCBI Taxonomy" id="2491704"/>
    <lineage>
        <taxon>Bacteria</taxon>
        <taxon>Bacillati</taxon>
        <taxon>Chloroflexota</taxon>
        <taxon>Chloroflexia</taxon>
        <taxon>Chloroflexales</taxon>
        <taxon>Chloroflexineae</taxon>
        <taxon>Oscillochloridaceae</taxon>
        <taxon>Candidatus Viridilinea</taxon>
    </lineage>
</organism>
<dbReference type="SUPFAM" id="SSF52172">
    <property type="entry name" value="CheY-like"/>
    <property type="match status" value="1"/>
</dbReference>
<dbReference type="AlphaFoldDB" id="A0A426TV57"/>
<evidence type="ECO:0000259" key="3">
    <source>
        <dbReference type="PROSITE" id="PS50887"/>
    </source>
</evidence>
<gene>
    <name evidence="4" type="ORF">EI684_15955</name>
</gene>
<dbReference type="InterPro" id="IPR029787">
    <property type="entry name" value="Nucleotide_cyclase"/>
</dbReference>
<dbReference type="Pfam" id="PF00990">
    <property type="entry name" value="GGDEF"/>
    <property type="match status" value="2"/>
</dbReference>
<feature type="domain" description="Response regulatory" evidence="2">
    <location>
        <begin position="6"/>
        <end position="122"/>
    </location>
</feature>
<dbReference type="GO" id="GO:0043709">
    <property type="term" value="P:cell adhesion involved in single-species biofilm formation"/>
    <property type="evidence" value="ECO:0007669"/>
    <property type="project" value="TreeGrafter"/>
</dbReference>
<evidence type="ECO:0000313" key="4">
    <source>
        <dbReference type="EMBL" id="RRR69308.1"/>
    </source>
</evidence>
<evidence type="ECO:0000259" key="2">
    <source>
        <dbReference type="PROSITE" id="PS50110"/>
    </source>
</evidence>
<dbReference type="InterPro" id="IPR050469">
    <property type="entry name" value="Diguanylate_Cyclase"/>
</dbReference>
<reference evidence="4 5" key="1">
    <citation type="submission" date="2018-12" db="EMBL/GenBank/DDBJ databases">
        <title>Genome Sequence of Candidatus Viridilinea halotolerans isolated from saline sulfide-rich spring.</title>
        <authorList>
            <person name="Grouzdev D.S."/>
            <person name="Burganskaya E.I."/>
            <person name="Krutkina M.S."/>
            <person name="Sukhacheva M.V."/>
            <person name="Gorlenko V.M."/>
        </authorList>
    </citation>
    <scope>NUCLEOTIDE SEQUENCE [LARGE SCALE GENOMIC DNA]</scope>
    <source>
        <strain evidence="4">Chok-6</strain>
    </source>
</reference>
<dbReference type="SMART" id="SM00267">
    <property type="entry name" value="GGDEF"/>
    <property type="match status" value="2"/>
</dbReference>
<feature type="domain" description="GGDEF" evidence="3">
    <location>
        <begin position="155"/>
        <end position="305"/>
    </location>
</feature>
<keyword evidence="1" id="KW-0597">Phosphoprotein</keyword>
<dbReference type="PANTHER" id="PTHR45138:SF9">
    <property type="entry name" value="DIGUANYLATE CYCLASE DGCM-RELATED"/>
    <property type="match status" value="1"/>
</dbReference>
<dbReference type="Gene3D" id="3.40.50.2300">
    <property type="match status" value="1"/>
</dbReference>
<dbReference type="NCBIfam" id="TIGR00254">
    <property type="entry name" value="GGDEF"/>
    <property type="match status" value="2"/>
</dbReference>
<evidence type="ECO:0000256" key="1">
    <source>
        <dbReference type="PROSITE-ProRule" id="PRU00169"/>
    </source>
</evidence>
<dbReference type="CDD" id="cd01949">
    <property type="entry name" value="GGDEF"/>
    <property type="match status" value="2"/>
</dbReference>
<feature type="domain" description="GGDEF" evidence="3">
    <location>
        <begin position="491"/>
        <end position="621"/>
    </location>
</feature>
<dbReference type="InterPro" id="IPR000160">
    <property type="entry name" value="GGDEF_dom"/>
</dbReference>
<dbReference type="InterPro" id="IPR011006">
    <property type="entry name" value="CheY-like_superfamily"/>
</dbReference>
<proteinExistence type="predicted"/>